<sequence>MKERGMIFNAEMVNAILSGRKTQTRRPIKWKQTRFTEIAERDDGSLWPWAEDCERGGDIWFACPYGEIGDHIWVRETWQVIHDHIDESSHVEYRTYAPSIPKEKDRYWHTVYAEHFGDESREDRGFPWRPAIHMPRWASRITLEITDVRVERLRDLSEEDAKSEGIIPSAGGVLPGWEYRINFRDLWMDIYGTDNWEANPWVWVIEFKRVEGGAA</sequence>
<dbReference type="EMBL" id="DAAVHS010000018">
    <property type="protein sequence ID" value="HAF4701059.1"/>
    <property type="molecule type" value="Genomic_DNA"/>
</dbReference>
<protein>
    <recommendedName>
        <fullName evidence="2">Morphogenetic protein</fullName>
    </recommendedName>
</protein>
<proteinExistence type="predicted"/>
<accession>A0A747SX16</accession>
<reference evidence="1" key="1">
    <citation type="journal article" date="2018" name="Genome Biol.">
        <title>SKESA: strategic k-mer extension for scrupulous assemblies.</title>
        <authorList>
            <person name="Souvorov A."/>
            <person name="Agarwala R."/>
            <person name="Lipman D.J."/>
        </authorList>
    </citation>
    <scope>NUCLEOTIDE SEQUENCE</scope>
    <source>
        <strain evidence="1">MA.CK_98/00011163</strain>
    </source>
</reference>
<reference evidence="1" key="2">
    <citation type="submission" date="2020-02" db="EMBL/GenBank/DDBJ databases">
        <authorList>
            <consortium name="NCBI Pathogen Detection Project"/>
        </authorList>
    </citation>
    <scope>NUCLEOTIDE SEQUENCE</scope>
    <source>
        <strain evidence="1">MA.CK_98/00011163</strain>
    </source>
</reference>
<comment type="caution">
    <text evidence="1">The sequence shown here is derived from an EMBL/GenBank/DDBJ whole genome shotgun (WGS) entry which is preliminary data.</text>
</comment>
<evidence type="ECO:0000313" key="1">
    <source>
        <dbReference type="EMBL" id="HAF4701059.1"/>
    </source>
</evidence>
<dbReference type="AlphaFoldDB" id="A0A747SX16"/>
<gene>
    <name evidence="1" type="ORF">G8O00_004555</name>
</gene>
<organism evidence="1">
    <name type="scientific">Salmonella enterica</name>
    <name type="common">Salmonella choleraesuis</name>
    <dbReference type="NCBI Taxonomy" id="28901"/>
    <lineage>
        <taxon>Bacteria</taxon>
        <taxon>Pseudomonadati</taxon>
        <taxon>Pseudomonadota</taxon>
        <taxon>Gammaproteobacteria</taxon>
        <taxon>Enterobacterales</taxon>
        <taxon>Enterobacteriaceae</taxon>
        <taxon>Salmonella</taxon>
    </lineage>
</organism>
<evidence type="ECO:0008006" key="2">
    <source>
        <dbReference type="Google" id="ProtNLM"/>
    </source>
</evidence>
<name>A0A747SX16_SALER</name>